<evidence type="ECO:0008006" key="3">
    <source>
        <dbReference type="Google" id="ProtNLM"/>
    </source>
</evidence>
<protein>
    <recommendedName>
        <fullName evidence="3">GAG-pre-integrase domain-containing protein</fullName>
    </recommendedName>
</protein>
<evidence type="ECO:0000313" key="1">
    <source>
        <dbReference type="EMBL" id="MBW0462606.1"/>
    </source>
</evidence>
<dbReference type="EMBL" id="AVOT02000383">
    <property type="protein sequence ID" value="MBW0462606.1"/>
    <property type="molecule type" value="Genomic_DNA"/>
</dbReference>
<accession>A0A9Q3BCS5</accession>
<dbReference type="OrthoDB" id="7691805at2759"/>
<organism evidence="1 2">
    <name type="scientific">Austropuccinia psidii MF-1</name>
    <dbReference type="NCBI Taxonomy" id="1389203"/>
    <lineage>
        <taxon>Eukaryota</taxon>
        <taxon>Fungi</taxon>
        <taxon>Dikarya</taxon>
        <taxon>Basidiomycota</taxon>
        <taxon>Pucciniomycotina</taxon>
        <taxon>Pucciniomycetes</taxon>
        <taxon>Pucciniales</taxon>
        <taxon>Sphaerophragmiaceae</taxon>
        <taxon>Austropuccinia</taxon>
    </lineage>
</organism>
<keyword evidence="2" id="KW-1185">Reference proteome</keyword>
<reference evidence="1" key="1">
    <citation type="submission" date="2021-03" db="EMBL/GenBank/DDBJ databases">
        <title>Draft genome sequence of rust myrtle Austropuccinia psidii MF-1, a brazilian biotype.</title>
        <authorList>
            <person name="Quecine M.C."/>
            <person name="Pachon D.M.R."/>
            <person name="Bonatelli M.L."/>
            <person name="Correr F.H."/>
            <person name="Franceschini L.M."/>
            <person name="Leite T.F."/>
            <person name="Margarido G.R.A."/>
            <person name="Almeida C.A."/>
            <person name="Ferrarezi J.A."/>
            <person name="Labate C.A."/>
        </authorList>
    </citation>
    <scope>NUCLEOTIDE SEQUENCE</scope>
    <source>
        <strain evidence="1">MF-1</strain>
    </source>
</reference>
<gene>
    <name evidence="1" type="ORF">O181_002321</name>
</gene>
<name>A0A9Q3BCS5_9BASI</name>
<proteinExistence type="predicted"/>
<sequence length="253" mass="28368">MGSLVYPGYRGKQVIVNGVFYSPDATGTLISPGALVNAGASLEFIGNDILINTQDDGPILRAEYSASSCKWELPLYSILLACAIDYSLLPTTSPTELIEMISVPTFLAVTIEPKNKVISERKHRMRTDPLAFKDEFFKWHCLFGHTGLRQIRHFLGDSKPNYLRYSTHDIHNCDECLKSKSLRHLDLHSLNHFPSPLKIVVADLMGPFDVETINGGKSALNMRDVASTYSECHILKNKSEATCHLEETINRWQ</sequence>
<dbReference type="Proteomes" id="UP000765509">
    <property type="component" value="Unassembled WGS sequence"/>
</dbReference>
<dbReference type="AlphaFoldDB" id="A0A9Q3BCS5"/>
<evidence type="ECO:0000313" key="2">
    <source>
        <dbReference type="Proteomes" id="UP000765509"/>
    </source>
</evidence>
<comment type="caution">
    <text evidence="1">The sequence shown here is derived from an EMBL/GenBank/DDBJ whole genome shotgun (WGS) entry which is preliminary data.</text>
</comment>